<protein>
    <recommendedName>
        <fullName evidence="3">DUF7029 domain-containing protein</fullName>
    </recommendedName>
</protein>
<dbReference type="InterPro" id="IPR054293">
    <property type="entry name" value="DUF7029"/>
</dbReference>
<feature type="compositionally biased region" description="Polar residues" evidence="1">
    <location>
        <begin position="681"/>
        <end position="705"/>
    </location>
</feature>
<keyword evidence="2" id="KW-0732">Signal</keyword>
<feature type="signal peptide" evidence="2">
    <location>
        <begin position="1"/>
        <end position="17"/>
    </location>
</feature>
<feature type="region of interest" description="Disordered" evidence="1">
    <location>
        <begin position="468"/>
        <end position="603"/>
    </location>
</feature>
<organism evidence="4 5">
    <name type="scientific">Boothiomyces macroporosus</name>
    <dbReference type="NCBI Taxonomy" id="261099"/>
    <lineage>
        <taxon>Eukaryota</taxon>
        <taxon>Fungi</taxon>
        <taxon>Fungi incertae sedis</taxon>
        <taxon>Chytridiomycota</taxon>
        <taxon>Chytridiomycota incertae sedis</taxon>
        <taxon>Chytridiomycetes</taxon>
        <taxon>Rhizophydiales</taxon>
        <taxon>Terramycetaceae</taxon>
        <taxon>Boothiomyces</taxon>
    </lineage>
</organism>
<dbReference type="AlphaFoldDB" id="A0AAD5Y2R4"/>
<feature type="chain" id="PRO_5042099025" description="DUF7029 domain-containing protein" evidence="2">
    <location>
        <begin position="18"/>
        <end position="750"/>
    </location>
</feature>
<dbReference type="Proteomes" id="UP001210925">
    <property type="component" value="Unassembled WGS sequence"/>
</dbReference>
<dbReference type="EMBL" id="JADGKB010000164">
    <property type="protein sequence ID" value="KAJ3251852.1"/>
    <property type="molecule type" value="Genomic_DNA"/>
</dbReference>
<name>A0AAD5Y2R4_9FUNG</name>
<feature type="region of interest" description="Disordered" evidence="1">
    <location>
        <begin position="631"/>
        <end position="717"/>
    </location>
</feature>
<dbReference type="Pfam" id="PF22974">
    <property type="entry name" value="DUF7029"/>
    <property type="match status" value="1"/>
</dbReference>
<feature type="compositionally biased region" description="Low complexity" evidence="1">
    <location>
        <begin position="631"/>
        <end position="654"/>
    </location>
</feature>
<feature type="domain" description="DUF7029" evidence="3">
    <location>
        <begin position="60"/>
        <end position="139"/>
    </location>
</feature>
<evidence type="ECO:0000259" key="3">
    <source>
        <dbReference type="Pfam" id="PF22974"/>
    </source>
</evidence>
<reference evidence="4" key="1">
    <citation type="submission" date="2020-05" db="EMBL/GenBank/DDBJ databases">
        <title>Phylogenomic resolution of chytrid fungi.</title>
        <authorList>
            <person name="Stajich J.E."/>
            <person name="Amses K."/>
            <person name="Simmons R."/>
            <person name="Seto K."/>
            <person name="Myers J."/>
            <person name="Bonds A."/>
            <person name="Quandt C.A."/>
            <person name="Barry K."/>
            <person name="Liu P."/>
            <person name="Grigoriev I."/>
            <person name="Longcore J.E."/>
            <person name="James T.Y."/>
        </authorList>
    </citation>
    <scope>NUCLEOTIDE SEQUENCE</scope>
    <source>
        <strain evidence="4">PLAUS21</strain>
    </source>
</reference>
<feature type="compositionally biased region" description="Polar residues" evidence="1">
    <location>
        <begin position="468"/>
        <end position="485"/>
    </location>
</feature>
<proteinExistence type="predicted"/>
<comment type="caution">
    <text evidence="4">The sequence shown here is derived from an EMBL/GenBank/DDBJ whole genome shotgun (WGS) entry which is preliminary data.</text>
</comment>
<sequence>MQYTKVALLLLSAAAQSNVMQTVPVGREGWNPLDTIKAAFKLEVDALKKVTAGLEFTPAFPTINLANFPGIDVNCVGDAIKLTFDDIEKAKEANQVWSAVQDLHFLVSHEVQCNGVNETLAFQVAQIALDGNDLIVNHNPKEVHSLVNDFKLLIAHVHSAKSSNIFDWFNWNSEGKVLTYSMDVNYANGQVTDKDIAIFQAPEAKVSCSDCYVHGDASVKIAITGTALKINSYEIDLTGDFKANMDVDLEIFEAHNQFLLRNKLFTKSLSAVTVGGLFSFAPEIVLESGISYSVTEAVDASYGFDFDFPFDYKISSTAKPSFTPDSKPKLTQHDLTVTKDIQVSASAHLIPSFVFDLDIFSLVDFNLDLALDTSLGLEFNTGKFKTCPTQSFDVALISESDVTLDVKSTKFDLFGVLDSSKIDGHHDICHVGPLTLYTFCKAHKLPVVTTTINKIGHHTTSTLSVATITDSPKPTTTGNSPQIVSTTTPTSPKAETTTPCVTTVVSTTESPKVKVTTVGSTSDSPKTQSTTTPCASTTVGSTSDSSKTQSTTTPCASTTDSSRVATTATPSATTAITTTDSPKTQSTTTPCATSTDSPKVETTTPCATTTVVSTTDLPKAQSTTTPCTTATVETTSDLPESTTTPCATTTSTTSDIPKAKATSTPCDTTADIPVTKGGNVPQVTTASPRQTGYSFGYDTNPNGSDSPKAGNYPQPQISNNISPKLGNGPILSSAASYSASLMLTLVVLLL</sequence>
<evidence type="ECO:0000256" key="1">
    <source>
        <dbReference type="SAM" id="MobiDB-lite"/>
    </source>
</evidence>
<evidence type="ECO:0000313" key="5">
    <source>
        <dbReference type="Proteomes" id="UP001210925"/>
    </source>
</evidence>
<evidence type="ECO:0000313" key="4">
    <source>
        <dbReference type="EMBL" id="KAJ3251852.1"/>
    </source>
</evidence>
<evidence type="ECO:0000256" key="2">
    <source>
        <dbReference type="SAM" id="SignalP"/>
    </source>
</evidence>
<feature type="compositionally biased region" description="Low complexity" evidence="1">
    <location>
        <begin position="527"/>
        <end position="603"/>
    </location>
</feature>
<keyword evidence="5" id="KW-1185">Reference proteome</keyword>
<gene>
    <name evidence="4" type="ORF">HK103_002029</name>
</gene>
<accession>A0AAD5Y2R4</accession>
<feature type="compositionally biased region" description="Low complexity" evidence="1">
    <location>
        <begin position="486"/>
        <end position="518"/>
    </location>
</feature>